<organism evidence="2 3">
    <name type="scientific">Citrus x changshan-huyou</name>
    <dbReference type="NCBI Taxonomy" id="2935761"/>
    <lineage>
        <taxon>Eukaryota</taxon>
        <taxon>Viridiplantae</taxon>
        <taxon>Streptophyta</taxon>
        <taxon>Embryophyta</taxon>
        <taxon>Tracheophyta</taxon>
        <taxon>Spermatophyta</taxon>
        <taxon>Magnoliopsida</taxon>
        <taxon>eudicotyledons</taxon>
        <taxon>Gunneridae</taxon>
        <taxon>Pentapetalae</taxon>
        <taxon>rosids</taxon>
        <taxon>malvids</taxon>
        <taxon>Sapindales</taxon>
        <taxon>Rutaceae</taxon>
        <taxon>Aurantioideae</taxon>
        <taxon>Citrus</taxon>
    </lineage>
</organism>
<evidence type="ECO:0000313" key="2">
    <source>
        <dbReference type="EMBL" id="KAK9208459.1"/>
    </source>
</evidence>
<comment type="caution">
    <text evidence="2">The sequence shown here is derived from an EMBL/GenBank/DDBJ whole genome shotgun (WGS) entry which is preliminary data.</text>
</comment>
<evidence type="ECO:0000313" key="3">
    <source>
        <dbReference type="Proteomes" id="UP001428341"/>
    </source>
</evidence>
<sequence length="122" mass="13359">MESAIEKSKVTATEDSPNVESATEESEGIATTYPTTKDPLSALQPETTIQLDNHNSSQSECINPLKTSFQLTTNAETDIKALKTPTLRMYSRRKMIVTDSHAPIINLESAFQGKAWPCGKIS</sequence>
<feature type="compositionally biased region" description="Polar residues" evidence="1">
    <location>
        <begin position="10"/>
        <end position="21"/>
    </location>
</feature>
<reference evidence="2 3" key="1">
    <citation type="submission" date="2024-05" db="EMBL/GenBank/DDBJ databases">
        <title>Haplotype-resolved chromosome-level genome assembly of Huyou (Citrus changshanensis).</title>
        <authorList>
            <person name="Miao C."/>
            <person name="Chen W."/>
            <person name="Wu Y."/>
            <person name="Wang L."/>
            <person name="Zhao S."/>
            <person name="Grierson D."/>
            <person name="Xu C."/>
            <person name="Chen K."/>
        </authorList>
    </citation>
    <scope>NUCLEOTIDE SEQUENCE [LARGE SCALE GENOMIC DNA]</scope>
    <source>
        <strain evidence="2">01-14</strain>
        <tissue evidence="2">Leaf</tissue>
    </source>
</reference>
<protein>
    <submittedName>
        <fullName evidence="2">Uncharacterized protein</fullName>
    </submittedName>
</protein>
<gene>
    <name evidence="2" type="ORF">WN944_000815</name>
</gene>
<keyword evidence="3" id="KW-1185">Reference proteome</keyword>
<dbReference type="AlphaFoldDB" id="A0AAP0MG24"/>
<accession>A0AAP0MG24</accession>
<evidence type="ECO:0000256" key="1">
    <source>
        <dbReference type="SAM" id="MobiDB-lite"/>
    </source>
</evidence>
<dbReference type="EMBL" id="JBCGBO010000004">
    <property type="protein sequence ID" value="KAK9208459.1"/>
    <property type="molecule type" value="Genomic_DNA"/>
</dbReference>
<name>A0AAP0MG24_9ROSI</name>
<proteinExistence type="predicted"/>
<feature type="region of interest" description="Disordered" evidence="1">
    <location>
        <begin position="1"/>
        <end position="40"/>
    </location>
</feature>
<dbReference type="Proteomes" id="UP001428341">
    <property type="component" value="Unassembled WGS sequence"/>
</dbReference>